<sequence>MKKDIANTDIQLCGKLLIRHKLTIAFAESATAGRICAEFAMIPDAGKFLKGGIVCYDADLKCSLLDVPKQQLKEFTPESETVTRSITKGLQKLIPANIHIGCTGLTAPGGSETAGKPVGTMFLHGIQGKQQILDERMVFKGNPEDVVSQTIICLARHLYQYLNNLKKPITA</sequence>
<dbReference type="EMBL" id="FWXT01000002">
    <property type="protein sequence ID" value="SMC89427.1"/>
    <property type="molecule type" value="Genomic_DNA"/>
</dbReference>
<accession>A0A1W2CW10</accession>
<reference evidence="3" key="1">
    <citation type="submission" date="2017-04" db="EMBL/GenBank/DDBJ databases">
        <authorList>
            <person name="Varghese N."/>
            <person name="Submissions S."/>
        </authorList>
    </citation>
    <scope>NUCLEOTIDE SEQUENCE [LARGE SCALE GENOMIC DNA]</scope>
    <source>
        <strain evidence="3">DSM 12126</strain>
    </source>
</reference>
<dbReference type="NCBIfam" id="TIGR00199">
    <property type="entry name" value="PncC_domain"/>
    <property type="match status" value="1"/>
</dbReference>
<evidence type="ECO:0000313" key="2">
    <source>
        <dbReference type="EMBL" id="SMC89427.1"/>
    </source>
</evidence>
<protein>
    <submittedName>
        <fullName evidence="2">Competence/damage-inducible protein cinA</fullName>
    </submittedName>
</protein>
<dbReference type="InterPro" id="IPR036653">
    <property type="entry name" value="CinA-like_C"/>
</dbReference>
<dbReference type="Proteomes" id="UP000192756">
    <property type="component" value="Unassembled WGS sequence"/>
</dbReference>
<dbReference type="AlphaFoldDB" id="A0A1W2CW10"/>
<evidence type="ECO:0000259" key="1">
    <source>
        <dbReference type="Pfam" id="PF02464"/>
    </source>
</evidence>
<organism evidence="2 3">
    <name type="scientific">Pedobacter africanus</name>
    <dbReference type="NCBI Taxonomy" id="151894"/>
    <lineage>
        <taxon>Bacteria</taxon>
        <taxon>Pseudomonadati</taxon>
        <taxon>Bacteroidota</taxon>
        <taxon>Sphingobacteriia</taxon>
        <taxon>Sphingobacteriales</taxon>
        <taxon>Sphingobacteriaceae</taxon>
        <taxon>Pedobacter</taxon>
    </lineage>
</organism>
<dbReference type="STRING" id="151894.SAMN04488524_3321"/>
<dbReference type="OrthoDB" id="6659578at2"/>
<dbReference type="SUPFAM" id="SSF142433">
    <property type="entry name" value="CinA-like"/>
    <property type="match status" value="1"/>
</dbReference>
<keyword evidence="3" id="KW-1185">Reference proteome</keyword>
<dbReference type="RefSeq" id="WP_084240108.1">
    <property type="nucleotide sequence ID" value="NZ_FWXT01000002.1"/>
</dbReference>
<evidence type="ECO:0000313" key="3">
    <source>
        <dbReference type="Proteomes" id="UP000192756"/>
    </source>
</evidence>
<proteinExistence type="predicted"/>
<dbReference type="Gene3D" id="3.90.950.20">
    <property type="entry name" value="CinA-like"/>
    <property type="match status" value="1"/>
</dbReference>
<dbReference type="InterPro" id="IPR008136">
    <property type="entry name" value="CinA_C"/>
</dbReference>
<name>A0A1W2CW10_9SPHI</name>
<feature type="domain" description="CinA C-terminal" evidence="1">
    <location>
        <begin position="12"/>
        <end position="151"/>
    </location>
</feature>
<dbReference type="Pfam" id="PF02464">
    <property type="entry name" value="CinA"/>
    <property type="match status" value="1"/>
</dbReference>
<gene>
    <name evidence="2" type="ORF">SAMN04488524_3321</name>
</gene>